<proteinExistence type="predicted"/>
<dbReference type="PATRIC" id="fig|1273541.4.peg.1191"/>
<dbReference type="AlphaFoldDB" id="A0A0P0N413"/>
<dbReference type="GeneID" id="26099446"/>
<dbReference type="Proteomes" id="UP000196694">
    <property type="component" value="Unassembled WGS sequence"/>
</dbReference>
<dbReference type="KEGG" id="pdl:Pyrde_1109"/>
<protein>
    <recommendedName>
        <fullName evidence="6">Replication initiator protein WhiP</fullName>
    </recommendedName>
</protein>
<evidence type="ECO:0000256" key="1">
    <source>
        <dbReference type="SAM" id="MobiDB-lite"/>
    </source>
</evidence>
<evidence type="ECO:0000313" key="4">
    <source>
        <dbReference type="Proteomes" id="UP000058613"/>
    </source>
</evidence>
<dbReference type="EMBL" id="NCQP01000001">
    <property type="protein sequence ID" value="OWJ55269.1"/>
    <property type="molecule type" value="Genomic_DNA"/>
</dbReference>
<feature type="region of interest" description="Disordered" evidence="1">
    <location>
        <begin position="1"/>
        <end position="31"/>
    </location>
</feature>
<dbReference type="SUPFAM" id="SSF46785">
    <property type="entry name" value="Winged helix' DNA-binding domain"/>
    <property type="match status" value="1"/>
</dbReference>
<gene>
    <name evidence="3" type="ORF">Pdsh_00095</name>
    <name evidence="2" type="ORF">Pyrde_1109</name>
</gene>
<name>A0A0P0N413_9CREN</name>
<dbReference type="EMBL" id="CP013011">
    <property type="protein sequence ID" value="ALL01157.1"/>
    <property type="molecule type" value="Genomic_DNA"/>
</dbReference>
<evidence type="ECO:0000313" key="2">
    <source>
        <dbReference type="EMBL" id="ALL01157.1"/>
    </source>
</evidence>
<organism evidence="2 4">
    <name type="scientific">Pyrodictium delaneyi</name>
    <dbReference type="NCBI Taxonomy" id="1273541"/>
    <lineage>
        <taxon>Archaea</taxon>
        <taxon>Thermoproteota</taxon>
        <taxon>Thermoprotei</taxon>
        <taxon>Desulfurococcales</taxon>
        <taxon>Pyrodictiaceae</taxon>
        <taxon>Pyrodictium</taxon>
    </lineage>
</organism>
<dbReference type="RefSeq" id="WP_055408932.1">
    <property type="nucleotide sequence ID" value="NZ_CP013011.1"/>
</dbReference>
<evidence type="ECO:0000313" key="3">
    <source>
        <dbReference type="EMBL" id="OWJ55269.1"/>
    </source>
</evidence>
<evidence type="ECO:0000313" key="5">
    <source>
        <dbReference type="Proteomes" id="UP000196694"/>
    </source>
</evidence>
<sequence length="258" mass="29491">MRRRYTATADAAPGLAESSRYEPDGKQKGGPRSRLVEAIAVLLLARPMRAAEIAQVLGKPTRYVSSYLSYWRTRGLFDYENGFWVLTPAGEDFAKNILEREMNSRVAQYAALARQIASSSVEHNSLAMKHKSSLTPRQQSGEFQPFIAQLTINADNKSQEHLLASCSRALLEDLEIDEDERQVLELLLEHYRRWGMTYMYLDQLERELEADRIWLMSILRSLQTKGLVYLYNDRRLGMRVGLSKKIKNAISACIRAIS</sequence>
<evidence type="ECO:0008006" key="6">
    <source>
        <dbReference type="Google" id="ProtNLM"/>
    </source>
</evidence>
<reference evidence="3 5" key="2">
    <citation type="submission" date="2017-05" db="EMBL/GenBank/DDBJ databases">
        <title>The draft genome of the hyperthermophilic archaeon 'Pyrodictium delaneyi strain Hulk', an iron and nitrate reducer, reveals the capacity for sulfate reduction.</title>
        <authorList>
            <person name="Demey L.M."/>
            <person name="Miller C."/>
            <person name="Manzella M."/>
            <person name="Reguera G."/>
            <person name="Kashefi K."/>
        </authorList>
    </citation>
    <scope>NUCLEOTIDE SEQUENCE [LARGE SCALE GENOMIC DNA]</scope>
    <source>
        <strain evidence="3 5">Hulk</strain>
    </source>
</reference>
<reference evidence="2 4" key="1">
    <citation type="submission" date="2015-10" db="EMBL/GenBank/DDBJ databases">
        <title>Complete genome sequence of hyperthermophilic archaeon Pyrodictium delaneyi Su06.</title>
        <authorList>
            <person name="Jung J.-H."/>
            <person name="Lin J."/>
            <person name="Holden J.F."/>
            <person name="Park C.-S."/>
        </authorList>
    </citation>
    <scope>NUCLEOTIDE SEQUENCE [LARGE SCALE GENOMIC DNA]</scope>
    <source>
        <strain evidence="2 4">Su06</strain>
    </source>
</reference>
<accession>A0A0P0N413</accession>
<dbReference type="OrthoDB" id="15130at2157"/>
<keyword evidence="5" id="KW-1185">Reference proteome</keyword>
<dbReference type="InterPro" id="IPR036390">
    <property type="entry name" value="WH_DNA-bd_sf"/>
</dbReference>
<dbReference type="Proteomes" id="UP000058613">
    <property type="component" value="Chromosome"/>
</dbReference>